<evidence type="ECO:0000256" key="3">
    <source>
        <dbReference type="ARBA" id="ARBA00011486"/>
    </source>
</evidence>
<proteinExistence type="inferred from homology"/>
<dbReference type="GO" id="GO:0008073">
    <property type="term" value="F:ornithine decarboxylase inhibitor activity"/>
    <property type="evidence" value="ECO:0007669"/>
    <property type="project" value="InterPro"/>
</dbReference>
<dbReference type="InterPro" id="IPR016181">
    <property type="entry name" value="Acyl_CoA_acyltransferase"/>
</dbReference>
<dbReference type="GO" id="GO:0045732">
    <property type="term" value="P:positive regulation of protein catabolic process"/>
    <property type="evidence" value="ECO:0007669"/>
    <property type="project" value="TreeGrafter"/>
</dbReference>
<comment type="similarity">
    <text evidence="2">Belongs to the ODC antizyme family.</text>
</comment>
<dbReference type="SUPFAM" id="SSF55729">
    <property type="entry name" value="Acyl-CoA N-acyltransferases (Nat)"/>
    <property type="match status" value="1"/>
</dbReference>
<feature type="region of interest" description="Disordered" evidence="6">
    <location>
        <begin position="76"/>
        <end position="98"/>
    </location>
</feature>
<dbReference type="GO" id="GO:0005737">
    <property type="term" value="C:cytoplasm"/>
    <property type="evidence" value="ECO:0007669"/>
    <property type="project" value="TreeGrafter"/>
</dbReference>
<comment type="subunit">
    <text evidence="3">Interacts with ODC and thereby sterically blocks ODC homodimerization.</text>
</comment>
<dbReference type="GO" id="GO:0005634">
    <property type="term" value="C:nucleus"/>
    <property type="evidence" value="ECO:0007669"/>
    <property type="project" value="TreeGrafter"/>
</dbReference>
<accession>A0A8K0X2Y2</accession>
<keyword evidence="5" id="KW-0688">Ribosomal frameshifting</keyword>
<reference evidence="7" key="1">
    <citation type="journal article" date="2021" name="Nat. Commun.">
        <title>Genetic determinants of endophytism in the Arabidopsis root mycobiome.</title>
        <authorList>
            <person name="Mesny F."/>
            <person name="Miyauchi S."/>
            <person name="Thiergart T."/>
            <person name="Pickel B."/>
            <person name="Atanasova L."/>
            <person name="Karlsson M."/>
            <person name="Huettel B."/>
            <person name="Barry K.W."/>
            <person name="Haridas S."/>
            <person name="Chen C."/>
            <person name="Bauer D."/>
            <person name="Andreopoulos W."/>
            <person name="Pangilinan J."/>
            <person name="LaButti K."/>
            <person name="Riley R."/>
            <person name="Lipzen A."/>
            <person name="Clum A."/>
            <person name="Drula E."/>
            <person name="Henrissat B."/>
            <person name="Kohler A."/>
            <person name="Grigoriev I.V."/>
            <person name="Martin F.M."/>
            <person name="Hacquard S."/>
        </authorList>
    </citation>
    <scope>NUCLEOTIDE SEQUENCE</scope>
    <source>
        <strain evidence="7">MPI-CAGE-AT-0016</strain>
    </source>
</reference>
<dbReference type="PANTHER" id="PTHR10279:SF10">
    <property type="entry name" value="ORNITHINE DECARBOXYLASE ANTIZYME"/>
    <property type="match status" value="1"/>
</dbReference>
<organism evidence="7 8">
    <name type="scientific">Plectosphaerella cucumerina</name>
    <dbReference type="NCBI Taxonomy" id="40658"/>
    <lineage>
        <taxon>Eukaryota</taxon>
        <taxon>Fungi</taxon>
        <taxon>Dikarya</taxon>
        <taxon>Ascomycota</taxon>
        <taxon>Pezizomycotina</taxon>
        <taxon>Sordariomycetes</taxon>
        <taxon>Hypocreomycetidae</taxon>
        <taxon>Glomerellales</taxon>
        <taxon>Plectosphaerellaceae</taxon>
        <taxon>Plectosphaerella</taxon>
    </lineage>
</organism>
<gene>
    <name evidence="7" type="ORF">B0T11DRAFT_299911</name>
</gene>
<evidence type="ECO:0000313" key="7">
    <source>
        <dbReference type="EMBL" id="KAH7358925.1"/>
    </source>
</evidence>
<dbReference type="InterPro" id="IPR038581">
    <property type="entry name" value="ODC_AZ_sf"/>
</dbReference>
<keyword evidence="8" id="KW-1185">Reference proteome</keyword>
<dbReference type="Gene3D" id="3.40.630.60">
    <property type="match status" value="1"/>
</dbReference>
<dbReference type="Proteomes" id="UP000813385">
    <property type="component" value="Unassembled WGS sequence"/>
</dbReference>
<comment type="function">
    <text evidence="1">Ornithine decarboxylase (ODC) antizyme protein that negatively regulates ODC activity and intracellular polyamine biosynthesis in response to increased intracellular polyamine levels. Binds to ODC monomers, inhibiting the assembly of the functional ODC homodimer, and targets the monomers for ubiquitin-independent proteolytic destruction by the 26S proteasome.</text>
</comment>
<evidence type="ECO:0000256" key="4">
    <source>
        <dbReference type="ARBA" id="ARBA00017712"/>
    </source>
</evidence>
<dbReference type="InterPro" id="IPR002993">
    <property type="entry name" value="ODC_AZ"/>
</dbReference>
<evidence type="ECO:0000313" key="8">
    <source>
        <dbReference type="Proteomes" id="UP000813385"/>
    </source>
</evidence>
<dbReference type="GO" id="GO:0075523">
    <property type="term" value="P:viral translational frameshifting"/>
    <property type="evidence" value="ECO:0007669"/>
    <property type="project" value="UniProtKB-KW"/>
</dbReference>
<dbReference type="OrthoDB" id="5959761at2759"/>
<dbReference type="EMBL" id="JAGPXD010000004">
    <property type="protein sequence ID" value="KAH7358925.1"/>
    <property type="molecule type" value="Genomic_DNA"/>
</dbReference>
<evidence type="ECO:0000256" key="6">
    <source>
        <dbReference type="SAM" id="MobiDB-lite"/>
    </source>
</evidence>
<dbReference type="PANTHER" id="PTHR10279">
    <property type="entry name" value="ORNITHINE DECARBOXYLASE ANTIZYME"/>
    <property type="match status" value="1"/>
</dbReference>
<sequence>MSPMKNSMNNYSSNYGEDVVRTANVLASCYLVDAAGSLKGLHYCTTGAAGPFLRPTIPPFKPPLAAITPSNELALLPKTSSKKRTTTSDARGKRTSRRGGAALVIREECERFFCERMSNVFHHGEGDTTSNASRLMGASHHMLPTPPPEDSELRHRLGHDGPSDPSAAVVPAGSSVTAWLEFWDFAGGASFYAFVADDLREKSLFVFFDHNVVGADLKKALMALIELGDGPLDCQHLVVCIDRRIREGDTKGLMKSLQWVGFELTTLDHWAHGLDVTSKEWLFMGMEL</sequence>
<evidence type="ECO:0000256" key="2">
    <source>
        <dbReference type="ARBA" id="ARBA00008796"/>
    </source>
</evidence>
<evidence type="ECO:0000256" key="5">
    <source>
        <dbReference type="ARBA" id="ARBA00022758"/>
    </source>
</evidence>
<dbReference type="AlphaFoldDB" id="A0A8K0X2Y2"/>
<protein>
    <recommendedName>
        <fullName evidence="4">Ornithine decarboxylase antizyme</fullName>
    </recommendedName>
</protein>
<name>A0A8K0X2Y2_9PEZI</name>
<comment type="caution">
    <text evidence="7">The sequence shown here is derived from an EMBL/GenBank/DDBJ whole genome shotgun (WGS) entry which is preliminary data.</text>
</comment>
<dbReference type="Pfam" id="PF02100">
    <property type="entry name" value="ODC_AZ"/>
    <property type="match status" value="1"/>
</dbReference>
<evidence type="ECO:0000256" key="1">
    <source>
        <dbReference type="ARBA" id="ARBA00002307"/>
    </source>
</evidence>